<dbReference type="STRING" id="493475.GARC_3280"/>
<comment type="caution">
    <text evidence="1">The sequence shown here is derived from an EMBL/GenBank/DDBJ whole genome shotgun (WGS) entry which is preliminary data.</text>
</comment>
<gene>
    <name evidence="1" type="ORF">GARC_3280</name>
</gene>
<protein>
    <submittedName>
        <fullName evidence="1">Uncharacterized protein</fullName>
    </submittedName>
</protein>
<evidence type="ECO:0000313" key="2">
    <source>
        <dbReference type="Proteomes" id="UP000006327"/>
    </source>
</evidence>
<organism evidence="1 2">
    <name type="scientific">Paraglaciecola arctica BSs20135</name>
    <dbReference type="NCBI Taxonomy" id="493475"/>
    <lineage>
        <taxon>Bacteria</taxon>
        <taxon>Pseudomonadati</taxon>
        <taxon>Pseudomonadota</taxon>
        <taxon>Gammaproteobacteria</taxon>
        <taxon>Alteromonadales</taxon>
        <taxon>Alteromonadaceae</taxon>
        <taxon>Paraglaciecola</taxon>
    </lineage>
</organism>
<reference evidence="1 2" key="1">
    <citation type="journal article" date="2017" name="Antonie Van Leeuwenhoek">
        <title>Rhizobium rhizosphaerae sp. nov., a novel species isolated from rice rhizosphere.</title>
        <authorList>
            <person name="Zhao J.J."/>
            <person name="Zhang J."/>
            <person name="Zhang R.J."/>
            <person name="Zhang C.W."/>
            <person name="Yin H.Q."/>
            <person name="Zhang X.X."/>
        </authorList>
    </citation>
    <scope>NUCLEOTIDE SEQUENCE [LARGE SCALE GENOMIC DNA]</scope>
    <source>
        <strain evidence="1 2">BSs20135</strain>
    </source>
</reference>
<dbReference type="RefSeq" id="WP_007621977.1">
    <property type="nucleotide sequence ID" value="NZ_BAEO01000050.1"/>
</dbReference>
<proteinExistence type="predicted"/>
<dbReference type="OrthoDB" id="6383990at2"/>
<sequence>MHLLQNNKWPASFVLRSLLTVVFILWLASVMSQYEDNPIEKKQKTSVKPLPKNIILEQLTLPPVPKSKPTTKPQTSKVVTVAKPVQQSPEPVLKKVKQTPPDDKQQIEQVYKQLSNQGVDIQIAWPQQSKQQQAALDFMYQCAGMQFAVLNGNILNKVNHTKVHQINLSNYSDWIRVAQGNLSNKEQHWLNAYALTGTAIRLFPREIDFRLSQHLANTLKGAPLVNLRANYQVTNQTLLLNNIQLNNQTIIGSWELYQGKCD</sequence>
<dbReference type="AlphaFoldDB" id="K6XHV8"/>
<evidence type="ECO:0000313" key="1">
    <source>
        <dbReference type="EMBL" id="GAC20239.1"/>
    </source>
</evidence>
<keyword evidence="2" id="KW-1185">Reference proteome</keyword>
<dbReference type="EMBL" id="BAEO01000050">
    <property type="protein sequence ID" value="GAC20239.1"/>
    <property type="molecule type" value="Genomic_DNA"/>
</dbReference>
<accession>K6XHV8</accession>
<dbReference type="Proteomes" id="UP000006327">
    <property type="component" value="Unassembled WGS sequence"/>
</dbReference>
<name>K6XHV8_9ALTE</name>
<dbReference type="eggNOG" id="COG3266">
    <property type="taxonomic scope" value="Bacteria"/>
</dbReference>